<comment type="subcellular location">
    <subcellularLocation>
        <location evidence="3">Cytoplasm</location>
        <location evidence="3">Cell cortex</location>
    </subcellularLocation>
    <subcellularLocation>
        <location evidence="1">Cytoplasm</location>
        <location evidence="1">Cytoskeleton</location>
        <location evidence="1">Microtubule organizing center</location>
        <location evidence="1">Centrosome</location>
    </subcellularLocation>
    <subcellularLocation>
        <location evidence="2">Cytoplasm</location>
        <location evidence="2">Cytoskeleton</location>
        <location evidence="2">Stress fiber</location>
    </subcellularLocation>
    <subcellularLocation>
        <location evidence="4">Cytoplasm</location>
        <location evidence="4">Myofibril</location>
    </subcellularLocation>
</comment>
<keyword evidence="6" id="KW-1017">Isopeptide bond</keyword>
<evidence type="ECO:0000256" key="14">
    <source>
        <dbReference type="ARBA" id="ARBA00093507"/>
    </source>
</evidence>
<dbReference type="InterPro" id="IPR008603">
    <property type="entry name" value="DCTN4"/>
</dbReference>
<dbReference type="Pfam" id="PF05502">
    <property type="entry name" value="Dynactin_p62"/>
    <property type="match status" value="2"/>
</dbReference>
<dbReference type="EMBL" id="GAKP01008334">
    <property type="protein sequence ID" value="JAC50618.1"/>
    <property type="molecule type" value="Transcribed_RNA"/>
</dbReference>
<protein>
    <recommendedName>
        <fullName evidence="13">Dynactin subunit 4</fullName>
    </recommendedName>
</protein>
<evidence type="ECO:0000256" key="2">
    <source>
        <dbReference type="ARBA" id="ARBA00004529"/>
    </source>
</evidence>
<dbReference type="GO" id="GO:0005813">
    <property type="term" value="C:centrosome"/>
    <property type="evidence" value="ECO:0007669"/>
    <property type="project" value="UniProtKB-SubCell"/>
</dbReference>
<evidence type="ECO:0000313" key="15">
    <source>
        <dbReference type="EMBL" id="JAC50617.1"/>
    </source>
</evidence>
<comment type="subunit">
    <text evidence="14">Subunit of dynactin, a multiprotein complex part of a tripartite complex with dynein and a adapter, such as BICDL1, BICD2 or HOOK3. The dynactin complex is built around ACTR1A/ACTB filament and consists of an actin-related filament composed of a shoulder domain, a pointed end and a barbed end. Its length is defined by its flexible shoulder domain. The soulder is composed of 2 DCTN1 subunits, 4 DCTN2 and 2 DCTN3. The 4 DCNT2 (via N-terminus) bind the ACTR1A filament and act as molecular rulers to determine the length. The pointed end is important for binding dynein-dynactin cargo adapters. Consists of 4 subunits: ACTR10, DCNT4, DCTN5 and DCTN6. The barbed end is composed of a CAPZA1:CAPZB heterodimers, which binds ACTR1A/ACTB filament and dynactin and stabilizes dynactin. Interacts with ATP7B, but not ATP7A, in a copper-dependent manner. Interacts with ANK2; this interaction is required for localization at costameres. Interacts with N4BP2L1.</text>
</comment>
<evidence type="ECO:0000256" key="7">
    <source>
        <dbReference type="ARBA" id="ARBA00022553"/>
    </source>
</evidence>
<evidence type="ECO:0000256" key="6">
    <source>
        <dbReference type="ARBA" id="ARBA00022499"/>
    </source>
</evidence>
<accession>A0A034W8J4</accession>
<evidence type="ECO:0000256" key="9">
    <source>
        <dbReference type="ARBA" id="ARBA00022990"/>
    </source>
</evidence>
<reference evidence="15" key="1">
    <citation type="journal article" date="2014" name="BMC Genomics">
        <title>Characterizing the developmental transcriptome of the oriental fruit fly, Bactrocera dorsalis (Diptera: Tephritidae) through comparative genomic analysis with Drosophila melanogaster utilizing modENCODE datasets.</title>
        <authorList>
            <person name="Geib S.M."/>
            <person name="Calla B."/>
            <person name="Hall B."/>
            <person name="Hou S."/>
            <person name="Manoukis N.C."/>
        </authorList>
    </citation>
    <scope>NUCLEOTIDE SEQUENCE</scope>
    <source>
        <strain evidence="15">Punador</strain>
    </source>
</reference>
<dbReference type="GO" id="GO:0005869">
    <property type="term" value="C:dynactin complex"/>
    <property type="evidence" value="ECO:0007669"/>
    <property type="project" value="InterPro"/>
</dbReference>
<dbReference type="KEGG" id="bdr:105231899"/>
<dbReference type="PANTHER" id="PTHR13034">
    <property type="entry name" value="DYNACTIN P62 SUBUNIT"/>
    <property type="match status" value="1"/>
</dbReference>
<name>A0A034W8J4_BACDO</name>
<comment type="similarity">
    <text evidence="12">Belongs to the dynactin subunit 4 family.</text>
</comment>
<evidence type="ECO:0000256" key="10">
    <source>
        <dbReference type="ARBA" id="ARBA00023054"/>
    </source>
</evidence>
<dbReference type="GeneID" id="105231899"/>
<evidence type="ECO:0000256" key="8">
    <source>
        <dbReference type="ARBA" id="ARBA00022843"/>
    </source>
</evidence>
<evidence type="ECO:0000256" key="12">
    <source>
        <dbReference type="ARBA" id="ARBA00034776"/>
    </source>
</evidence>
<keyword evidence="7" id="KW-0597">Phosphoprotein</keyword>
<dbReference type="RefSeq" id="XP_011211715.2">
    <property type="nucleotide sequence ID" value="XM_011213413.3"/>
</dbReference>
<keyword evidence="9" id="KW-0007">Acetylation</keyword>
<dbReference type="GO" id="GO:0005938">
    <property type="term" value="C:cell cortex"/>
    <property type="evidence" value="ECO:0007669"/>
    <property type="project" value="UniProtKB-SubCell"/>
</dbReference>
<evidence type="ECO:0000256" key="5">
    <source>
        <dbReference type="ARBA" id="ARBA00022490"/>
    </source>
</evidence>
<dbReference type="AlphaFoldDB" id="A0A034W8J4"/>
<sequence>MANFMQNSVVSYACTCGLVNPITKLFFCRHCLKLRCGFCVCHEVDSHFCSNCLENIPSSEAKHKKNCCTNCFNCPCCQHTLSARATMVVVPKKTDDSPKEGEGDGVKAVTKKMYYLSCLGCRWTSRDVGIPDQNVATGAWPENECSYQTRFNALLEYYQAVVLQDKQEKQEYLRRKTPKAHKFPSLTDRTGLTVSMIRRQIGWPDKNTQKAKPVNITPSVATDELEDLPADVFTQPINLRNVSNIQQRHGQPSDQPFTVNKLYPQRRILWIKRSLRCRQCEHNVIKPEYHPTSVKYRIQLFANYHVPDVLLVRSEEVLHAGKSGSIILKLTNPTMHDMSIKIKELPTLAEELEMIEEFKLACKIKENTATSAAAESLKSITSSPSLTSTTLSRQTSLIEDPRIVQQKANVKLNNSELNFVLNQRDDSTEFDEDVQTPREEPEFIIWRKSNKVSIRLPFTTDESLKVGDLVKVGFTMEYTYVNTVTNTPTSHTLSARVFIDAGQILGE</sequence>
<keyword evidence="8" id="KW-0832">Ubl conjugation</keyword>
<dbReference type="CTD" id="35709"/>
<organism evidence="15">
    <name type="scientific">Bactrocera dorsalis</name>
    <name type="common">Oriental fruit fly</name>
    <name type="synonym">Dacus dorsalis</name>
    <dbReference type="NCBI Taxonomy" id="27457"/>
    <lineage>
        <taxon>Eukaryota</taxon>
        <taxon>Metazoa</taxon>
        <taxon>Ecdysozoa</taxon>
        <taxon>Arthropoda</taxon>
        <taxon>Hexapoda</taxon>
        <taxon>Insecta</taxon>
        <taxon>Pterygota</taxon>
        <taxon>Neoptera</taxon>
        <taxon>Endopterygota</taxon>
        <taxon>Diptera</taxon>
        <taxon>Brachycera</taxon>
        <taxon>Muscomorpha</taxon>
        <taxon>Tephritoidea</taxon>
        <taxon>Tephritidae</taxon>
        <taxon>Bactrocera</taxon>
        <taxon>Bactrocera</taxon>
    </lineage>
</organism>
<proteinExistence type="inferred from homology"/>
<dbReference type="PANTHER" id="PTHR13034:SF2">
    <property type="entry name" value="DYNACTIN SUBUNIT 4"/>
    <property type="match status" value="1"/>
</dbReference>
<evidence type="ECO:0000256" key="13">
    <source>
        <dbReference type="ARBA" id="ARBA00034864"/>
    </source>
</evidence>
<dbReference type="GO" id="GO:0030016">
    <property type="term" value="C:myofibril"/>
    <property type="evidence" value="ECO:0007669"/>
    <property type="project" value="UniProtKB-SubCell"/>
</dbReference>
<keyword evidence="11" id="KW-0206">Cytoskeleton</keyword>
<dbReference type="GO" id="GO:0001725">
    <property type="term" value="C:stress fiber"/>
    <property type="evidence" value="ECO:0007669"/>
    <property type="project" value="UniProtKB-SubCell"/>
</dbReference>
<evidence type="ECO:0000256" key="1">
    <source>
        <dbReference type="ARBA" id="ARBA00004300"/>
    </source>
</evidence>
<evidence type="ECO:0000256" key="11">
    <source>
        <dbReference type="ARBA" id="ARBA00023212"/>
    </source>
</evidence>
<keyword evidence="10" id="KW-0175">Coiled coil</keyword>
<evidence type="ECO:0000256" key="4">
    <source>
        <dbReference type="ARBA" id="ARBA00004657"/>
    </source>
</evidence>
<dbReference type="EMBL" id="GAKP01008335">
    <property type="protein sequence ID" value="JAC50617.1"/>
    <property type="molecule type" value="Transcribed_RNA"/>
</dbReference>
<keyword evidence="5" id="KW-0963">Cytoplasm</keyword>
<gene>
    <name evidence="15" type="primary">DCTN4</name>
</gene>
<evidence type="ECO:0000256" key="3">
    <source>
        <dbReference type="ARBA" id="ARBA00004544"/>
    </source>
</evidence>
<dbReference type="OrthoDB" id="283815at2759"/>